<dbReference type="GO" id="GO:0003677">
    <property type="term" value="F:DNA binding"/>
    <property type="evidence" value="ECO:0007669"/>
    <property type="project" value="UniProtKB-KW"/>
</dbReference>
<dbReference type="InterPro" id="IPR046947">
    <property type="entry name" value="LytR-like"/>
</dbReference>
<dbReference type="FunFam" id="3.40.50.2300:FF:000361">
    <property type="entry name" value="Two-component system response regulator"/>
    <property type="match status" value="1"/>
</dbReference>
<dbReference type="SUPFAM" id="SSF52172">
    <property type="entry name" value="CheY-like"/>
    <property type="match status" value="1"/>
</dbReference>
<dbReference type="PROSITE" id="PS50110">
    <property type="entry name" value="RESPONSE_REGULATORY"/>
    <property type="match status" value="1"/>
</dbReference>
<dbReference type="Pfam" id="PF00072">
    <property type="entry name" value="Response_reg"/>
    <property type="match status" value="1"/>
</dbReference>
<dbReference type="InterPro" id="IPR011006">
    <property type="entry name" value="CheY-like_superfamily"/>
</dbReference>
<feature type="modified residue" description="4-aspartylphosphate" evidence="1">
    <location>
        <position position="55"/>
    </location>
</feature>
<dbReference type="Gene3D" id="2.40.50.1020">
    <property type="entry name" value="LytTr DNA-binding domain"/>
    <property type="match status" value="1"/>
</dbReference>
<dbReference type="InterPro" id="IPR007492">
    <property type="entry name" value="LytTR_DNA-bd_dom"/>
</dbReference>
<evidence type="ECO:0000256" key="1">
    <source>
        <dbReference type="PROSITE-ProRule" id="PRU00169"/>
    </source>
</evidence>
<evidence type="ECO:0000313" key="4">
    <source>
        <dbReference type="EMBL" id="SFA80671.1"/>
    </source>
</evidence>
<dbReference type="SMART" id="SM00850">
    <property type="entry name" value="LytTR"/>
    <property type="match status" value="1"/>
</dbReference>
<organism evidence="4 5">
    <name type="scientific">Algoriphagus aquimarinus</name>
    <dbReference type="NCBI Taxonomy" id="237018"/>
    <lineage>
        <taxon>Bacteria</taxon>
        <taxon>Pseudomonadati</taxon>
        <taxon>Bacteroidota</taxon>
        <taxon>Cytophagia</taxon>
        <taxon>Cytophagales</taxon>
        <taxon>Cyclobacteriaceae</taxon>
        <taxon>Algoriphagus</taxon>
    </lineage>
</organism>
<dbReference type="STRING" id="237018.SAMN04489723_101416"/>
<accession>A0A1I0VWC2</accession>
<dbReference type="OrthoDB" id="1646880at2"/>
<keyword evidence="1" id="KW-0597">Phosphoprotein</keyword>
<dbReference type="RefSeq" id="WP_092894503.1">
    <property type="nucleotide sequence ID" value="NZ_CAXBKE010000002.1"/>
</dbReference>
<name>A0A1I0VWC2_9BACT</name>
<feature type="domain" description="Response regulatory" evidence="2">
    <location>
        <begin position="2"/>
        <end position="115"/>
    </location>
</feature>
<dbReference type="SMART" id="SM00448">
    <property type="entry name" value="REC"/>
    <property type="match status" value="1"/>
</dbReference>
<dbReference type="PANTHER" id="PTHR37299">
    <property type="entry name" value="TRANSCRIPTIONAL REGULATOR-RELATED"/>
    <property type="match status" value="1"/>
</dbReference>
<gene>
    <name evidence="4" type="ORF">SAMN04489723_101416</name>
</gene>
<dbReference type="GO" id="GO:0000156">
    <property type="term" value="F:phosphorelay response regulator activity"/>
    <property type="evidence" value="ECO:0007669"/>
    <property type="project" value="InterPro"/>
</dbReference>
<protein>
    <submittedName>
        <fullName evidence="4">DNA-binding response regulator, LytR/AlgR family</fullName>
    </submittedName>
</protein>
<dbReference type="InterPro" id="IPR001789">
    <property type="entry name" value="Sig_transdc_resp-reg_receiver"/>
</dbReference>
<dbReference type="PANTHER" id="PTHR37299:SF1">
    <property type="entry name" value="STAGE 0 SPORULATION PROTEIN A HOMOLOG"/>
    <property type="match status" value="1"/>
</dbReference>
<evidence type="ECO:0000313" key="5">
    <source>
        <dbReference type="Proteomes" id="UP000198790"/>
    </source>
</evidence>
<evidence type="ECO:0000259" key="2">
    <source>
        <dbReference type="PROSITE" id="PS50110"/>
    </source>
</evidence>
<keyword evidence="5" id="KW-1185">Reference proteome</keyword>
<sequence length="250" mass="28831">MKILIIEDEKPAANLLKMQIKQHFPDAELFGNLDSISKSIAWFTQNPQPDLILCDIQLADGISFEIFDKVKLSTPIIFTTAYDQYAIKAFQVNAIDYLLKPIDPKELERAVDKFKANLIRSTIELDVLKNLLIPDKTSFKSRFLVRFGEKIQSIPTEDISFFNSEERVTFLQTKEGKKYVLESTLEQTEAQVNPANFFRLNRKYLSSLEAIEGIFSYSNSRLKVTLENCSDPDILISREKVSDFKEWLDQ</sequence>
<feature type="domain" description="HTH LytTR-type" evidence="3">
    <location>
        <begin position="143"/>
        <end position="250"/>
    </location>
</feature>
<proteinExistence type="predicted"/>
<dbReference type="EMBL" id="FOKK01000001">
    <property type="protein sequence ID" value="SFA80671.1"/>
    <property type="molecule type" value="Genomic_DNA"/>
</dbReference>
<dbReference type="PROSITE" id="PS50930">
    <property type="entry name" value="HTH_LYTTR"/>
    <property type="match status" value="1"/>
</dbReference>
<keyword evidence="4" id="KW-0238">DNA-binding</keyword>
<evidence type="ECO:0000259" key="3">
    <source>
        <dbReference type="PROSITE" id="PS50930"/>
    </source>
</evidence>
<dbReference type="Proteomes" id="UP000198790">
    <property type="component" value="Unassembled WGS sequence"/>
</dbReference>
<dbReference type="Gene3D" id="3.40.50.2300">
    <property type="match status" value="1"/>
</dbReference>
<dbReference type="Pfam" id="PF04397">
    <property type="entry name" value="LytTR"/>
    <property type="match status" value="1"/>
</dbReference>
<dbReference type="AlphaFoldDB" id="A0A1I0VWC2"/>
<reference evidence="4 5" key="1">
    <citation type="submission" date="2016-10" db="EMBL/GenBank/DDBJ databases">
        <authorList>
            <person name="de Groot N.N."/>
        </authorList>
    </citation>
    <scope>NUCLEOTIDE SEQUENCE [LARGE SCALE GENOMIC DNA]</scope>
    <source>
        <strain evidence="4 5">DSM 23399</strain>
    </source>
</reference>